<evidence type="ECO:0000313" key="2">
    <source>
        <dbReference type="Proteomes" id="UP000192596"/>
    </source>
</evidence>
<dbReference type="OrthoDB" id="5285218at2759"/>
<organism evidence="1 2">
    <name type="scientific">Cryoendolithus antarcticus</name>
    <dbReference type="NCBI Taxonomy" id="1507870"/>
    <lineage>
        <taxon>Eukaryota</taxon>
        <taxon>Fungi</taxon>
        <taxon>Dikarya</taxon>
        <taxon>Ascomycota</taxon>
        <taxon>Pezizomycotina</taxon>
        <taxon>Dothideomycetes</taxon>
        <taxon>Dothideomycetidae</taxon>
        <taxon>Cladosporiales</taxon>
        <taxon>Cladosporiaceae</taxon>
        <taxon>Cryoendolithus</taxon>
    </lineage>
</organism>
<protein>
    <submittedName>
        <fullName evidence="1">Uncharacterized protein</fullName>
    </submittedName>
</protein>
<name>A0A1V8SA07_9PEZI</name>
<dbReference type="EMBL" id="NAJO01000073">
    <property type="protein sequence ID" value="OQN96054.1"/>
    <property type="molecule type" value="Genomic_DNA"/>
</dbReference>
<sequence>MGLMDNLRAKYDLYRLEQRYTRRDKRTTFISNAQYVDGEYVYNVSSPISTKSSGSFGSGFGNKNRASVLVTEVFSRDRSNKAGA</sequence>
<proteinExistence type="predicted"/>
<dbReference type="AlphaFoldDB" id="A0A1V8SA07"/>
<keyword evidence="2" id="KW-1185">Reference proteome</keyword>
<accession>A0A1V8SA07</accession>
<gene>
    <name evidence="1" type="ORF">B0A48_17854</name>
</gene>
<reference evidence="2" key="1">
    <citation type="submission" date="2017-03" db="EMBL/GenBank/DDBJ databases">
        <title>Genomes of endolithic fungi from Antarctica.</title>
        <authorList>
            <person name="Coleine C."/>
            <person name="Masonjones S."/>
            <person name="Stajich J.E."/>
        </authorList>
    </citation>
    <scope>NUCLEOTIDE SEQUENCE [LARGE SCALE GENOMIC DNA]</scope>
    <source>
        <strain evidence="2">CCFEE 5527</strain>
    </source>
</reference>
<evidence type="ECO:0000313" key="1">
    <source>
        <dbReference type="EMBL" id="OQN96054.1"/>
    </source>
</evidence>
<dbReference type="Proteomes" id="UP000192596">
    <property type="component" value="Unassembled WGS sequence"/>
</dbReference>
<comment type="caution">
    <text evidence="1">The sequence shown here is derived from an EMBL/GenBank/DDBJ whole genome shotgun (WGS) entry which is preliminary data.</text>
</comment>
<dbReference type="InParanoid" id="A0A1V8SA07"/>